<feature type="coiled-coil region" evidence="1">
    <location>
        <begin position="428"/>
        <end position="476"/>
    </location>
</feature>
<feature type="compositionally biased region" description="Basic and acidic residues" evidence="2">
    <location>
        <begin position="325"/>
        <end position="342"/>
    </location>
</feature>
<organism evidence="3 4">
    <name type="scientific">Kocuria coralli</name>
    <dbReference type="NCBI Taxonomy" id="1461025"/>
    <lineage>
        <taxon>Bacteria</taxon>
        <taxon>Bacillati</taxon>
        <taxon>Actinomycetota</taxon>
        <taxon>Actinomycetes</taxon>
        <taxon>Micrococcales</taxon>
        <taxon>Micrococcaceae</taxon>
        <taxon>Kocuria</taxon>
    </lineage>
</organism>
<reference evidence="3 4" key="1">
    <citation type="submission" date="2019-05" db="EMBL/GenBank/DDBJ databases">
        <title>Kocuria coralli sp. nov., a novel actinobacterium isolated from coral reef seawater.</title>
        <authorList>
            <person name="Li J."/>
        </authorList>
    </citation>
    <scope>NUCLEOTIDE SEQUENCE [LARGE SCALE GENOMIC DNA]</scope>
    <source>
        <strain evidence="3 4">SCSIO 13007</strain>
    </source>
</reference>
<dbReference type="RefSeq" id="WP_158032268.1">
    <property type="nucleotide sequence ID" value="NZ_ML708610.1"/>
</dbReference>
<gene>
    <name evidence="3" type="ORF">FCK90_00010</name>
</gene>
<dbReference type="OrthoDB" id="3246562at2"/>
<comment type="caution">
    <text evidence="3">The sequence shown here is derived from an EMBL/GenBank/DDBJ whole genome shotgun (WGS) entry which is preliminary data.</text>
</comment>
<evidence type="ECO:0000313" key="4">
    <source>
        <dbReference type="Proteomes" id="UP000325957"/>
    </source>
</evidence>
<evidence type="ECO:0000256" key="1">
    <source>
        <dbReference type="SAM" id="Coils"/>
    </source>
</evidence>
<keyword evidence="4" id="KW-1185">Reference proteome</keyword>
<accession>A0A5J5L1K8</accession>
<sequence>MEVVDMASAPQIAPGPPAAETLLPRLSHRDYQSFWTTEEPIGWMDRVIDQAATWLRDRLDLDFDLSVDDDVSSPDRSKRAQTLHRVAGRDHGMRLRAWNTNNGVTFIVTILAVETPRGGWLQITVTCNDSRKIVKKPAFANLFLEVVDFDDVAPLRPEASYTSASDLDSIESLIDAPNRRLPVIIAAPINGASFDRWNTYVNKWTKQTVGIAHVVSLDPLAADEFKSRHGDRAVQSGTLRTYPPGIDISDPVTGKTARWLGHQSLAGNDKDIEQTIESFVRQHAAAQPLPLPSTTKEWSRAFTRIANGKLRESVAPAISSLNSIREQHANRQRDPATEKHSTVDPYESDSPDRLPLPPRTDPSTPHKDSTSEISLLQGKLADSQTALSMAEHKLRVVRETLMLDDLSKNSLLELVDAATRTIPDQNAIDTLLDTTDSLQARIESLEDDALNEEIQKVDARHELGRLEALYSRATREITYLRSKVAETDPEAAYSFTDQDAPENPLGECPVTWEQLVACKDLLQHQIVITANTKRLRELASMDVDGSALSAAWEAFGTLASYREAILAGNWESDIHEFCESGPLGNYRVPPNKHSRGETGATKQDSRCKKARLLPVPTTVDKSGAVYMWAHFKPYSWTAERKLRIHYHDQVTSDGSIYVGHIGEHLPSASTTKIHR</sequence>
<keyword evidence="1" id="KW-0175">Coiled coil</keyword>
<evidence type="ECO:0000256" key="2">
    <source>
        <dbReference type="SAM" id="MobiDB-lite"/>
    </source>
</evidence>
<dbReference type="EMBL" id="SZWF01000001">
    <property type="protein sequence ID" value="KAA9395458.1"/>
    <property type="molecule type" value="Genomic_DNA"/>
</dbReference>
<name>A0A5J5L1K8_9MICC</name>
<feature type="region of interest" description="Disordered" evidence="2">
    <location>
        <begin position="319"/>
        <end position="372"/>
    </location>
</feature>
<feature type="region of interest" description="Disordered" evidence="2">
    <location>
        <begin position="586"/>
        <end position="606"/>
    </location>
</feature>
<dbReference type="Proteomes" id="UP000325957">
    <property type="component" value="Unassembled WGS sequence"/>
</dbReference>
<dbReference type="AlphaFoldDB" id="A0A5J5L1K8"/>
<protein>
    <submittedName>
        <fullName evidence="3">Uncharacterized protein</fullName>
    </submittedName>
</protein>
<proteinExistence type="predicted"/>
<evidence type="ECO:0000313" key="3">
    <source>
        <dbReference type="EMBL" id="KAA9395458.1"/>
    </source>
</evidence>